<sequence length="408" mass="44246">MPLELYVALRYLSARSSSRFLNLITIIAIGGICVGVMALIVVIGVMSGLQKEVRDSILGTNPHIMVIAFGEGLRLDDWESVAATAREHPEVTMAEPFVYTEALVFQDADYQQGFVLRGITDSTIERLHEQLTAGSWDFDSTASGLPGIVLGFRMANRLLVYPGDTISIVSGEGSELTPAGFIPKFKKFEVVGLFRSGMFEYDNQMGYISLGAAQNLVGLDSAVTALALLVREPWRADEVADRLEARLGHPYTLRDWKSMNEGLFNALKLEKMGMALVLFLIVLVAAFNIVSTLVMVVTDKTREIGILRSMGMTSRQILNTFMLQGTIIGAAGTALGLLGGLALSWAIDYFGLISLPGDVYIISRIPITIGALDLGLIIAGSVLIAFVATIYPSLQAARLLPVEAIRHE</sequence>
<evidence type="ECO:0000256" key="2">
    <source>
        <dbReference type="ARBA" id="ARBA00005236"/>
    </source>
</evidence>
<dbReference type="InterPro" id="IPR003838">
    <property type="entry name" value="ABC3_permease_C"/>
</dbReference>
<accession>A0AAE4Z8M1</accession>
<evidence type="ECO:0000256" key="5">
    <source>
        <dbReference type="ARBA" id="ARBA00022989"/>
    </source>
</evidence>
<evidence type="ECO:0000313" key="11">
    <source>
        <dbReference type="Proteomes" id="UP000702544"/>
    </source>
</evidence>
<dbReference type="AlphaFoldDB" id="A0AAE4Z8M1"/>
<name>A0AAE4Z8M1_9BACT</name>
<keyword evidence="6 7" id="KW-0472">Membrane</keyword>
<feature type="transmembrane region" description="Helical" evidence="7">
    <location>
        <begin position="367"/>
        <end position="391"/>
    </location>
</feature>
<gene>
    <name evidence="10" type="ORF">GWO12_09275</name>
</gene>
<dbReference type="InterPro" id="IPR025857">
    <property type="entry name" value="MacB_PCD"/>
</dbReference>
<feature type="transmembrane region" description="Helical" evidence="7">
    <location>
        <begin position="20"/>
        <end position="46"/>
    </location>
</feature>
<dbReference type="EMBL" id="JAACAK010000067">
    <property type="protein sequence ID" value="NIR75289.1"/>
    <property type="molecule type" value="Genomic_DNA"/>
</dbReference>
<dbReference type="Proteomes" id="UP000702544">
    <property type="component" value="Unassembled WGS sequence"/>
</dbReference>
<comment type="caution">
    <text evidence="10">The sequence shown here is derived from an EMBL/GenBank/DDBJ whole genome shotgun (WGS) entry which is preliminary data.</text>
</comment>
<dbReference type="PANTHER" id="PTHR30489:SF0">
    <property type="entry name" value="LIPOPROTEIN-RELEASING SYSTEM TRANSMEMBRANE PROTEIN LOLE"/>
    <property type="match status" value="1"/>
</dbReference>
<dbReference type="GO" id="GO:0098797">
    <property type="term" value="C:plasma membrane protein complex"/>
    <property type="evidence" value="ECO:0007669"/>
    <property type="project" value="TreeGrafter"/>
</dbReference>
<protein>
    <submittedName>
        <fullName evidence="10">ABC transporter permease</fullName>
    </submittedName>
</protein>
<evidence type="ECO:0000256" key="4">
    <source>
        <dbReference type="ARBA" id="ARBA00022692"/>
    </source>
</evidence>
<reference evidence="10 11" key="1">
    <citation type="submission" date="2020-01" db="EMBL/GenBank/DDBJ databases">
        <title>Genomes assembled from Gulf of Kutch pelagic sediment metagenomes.</title>
        <authorList>
            <person name="Chandrashekar M."/>
            <person name="Mahajan M.S."/>
            <person name="Dave K.J."/>
            <person name="Vatsa P."/>
            <person name="Nathani N.M."/>
        </authorList>
    </citation>
    <scope>NUCLEOTIDE SEQUENCE [LARGE SCALE GENOMIC DNA]</scope>
    <source>
        <strain evidence="10">KS3-K002</strain>
    </source>
</reference>
<evidence type="ECO:0000256" key="3">
    <source>
        <dbReference type="ARBA" id="ARBA00022475"/>
    </source>
</evidence>
<dbReference type="PANTHER" id="PTHR30489">
    <property type="entry name" value="LIPOPROTEIN-RELEASING SYSTEM TRANSMEMBRANE PROTEIN LOLE"/>
    <property type="match status" value="1"/>
</dbReference>
<keyword evidence="3" id="KW-1003">Cell membrane</keyword>
<keyword evidence="4 7" id="KW-0812">Transmembrane</keyword>
<evidence type="ECO:0000259" key="9">
    <source>
        <dbReference type="Pfam" id="PF12704"/>
    </source>
</evidence>
<dbReference type="Pfam" id="PF02687">
    <property type="entry name" value="FtsX"/>
    <property type="match status" value="1"/>
</dbReference>
<evidence type="ECO:0000313" key="10">
    <source>
        <dbReference type="EMBL" id="NIR75289.1"/>
    </source>
</evidence>
<proteinExistence type="inferred from homology"/>
<feature type="domain" description="MacB-like periplasmic core" evidence="9">
    <location>
        <begin position="25"/>
        <end position="245"/>
    </location>
</feature>
<organism evidence="10 11">
    <name type="scientific">Candidatus Kutchimonas denitrificans</name>
    <dbReference type="NCBI Taxonomy" id="3056748"/>
    <lineage>
        <taxon>Bacteria</taxon>
        <taxon>Pseudomonadati</taxon>
        <taxon>Gemmatimonadota</taxon>
        <taxon>Gemmatimonadia</taxon>
        <taxon>Candidatus Palauibacterales</taxon>
        <taxon>Candidatus Palauibacteraceae</taxon>
        <taxon>Candidatus Kutchimonas</taxon>
    </lineage>
</organism>
<dbReference type="Pfam" id="PF12704">
    <property type="entry name" value="MacB_PCD"/>
    <property type="match status" value="1"/>
</dbReference>
<comment type="similarity">
    <text evidence="2">Belongs to the ABC-4 integral membrane protein family. LolC/E subfamily.</text>
</comment>
<evidence type="ECO:0000259" key="8">
    <source>
        <dbReference type="Pfam" id="PF02687"/>
    </source>
</evidence>
<evidence type="ECO:0000256" key="7">
    <source>
        <dbReference type="SAM" id="Phobius"/>
    </source>
</evidence>
<evidence type="ECO:0000256" key="1">
    <source>
        <dbReference type="ARBA" id="ARBA00004651"/>
    </source>
</evidence>
<feature type="transmembrane region" description="Helical" evidence="7">
    <location>
        <begin position="318"/>
        <end position="347"/>
    </location>
</feature>
<comment type="subcellular location">
    <subcellularLocation>
        <location evidence="1">Cell membrane</location>
        <topology evidence="1">Multi-pass membrane protein</topology>
    </subcellularLocation>
</comment>
<evidence type="ECO:0000256" key="6">
    <source>
        <dbReference type="ARBA" id="ARBA00023136"/>
    </source>
</evidence>
<dbReference type="GO" id="GO:0044874">
    <property type="term" value="P:lipoprotein localization to outer membrane"/>
    <property type="evidence" value="ECO:0007669"/>
    <property type="project" value="TreeGrafter"/>
</dbReference>
<feature type="domain" description="ABC3 transporter permease C-terminal" evidence="8">
    <location>
        <begin position="276"/>
        <end position="399"/>
    </location>
</feature>
<feature type="transmembrane region" description="Helical" evidence="7">
    <location>
        <begin position="272"/>
        <end position="297"/>
    </location>
</feature>
<dbReference type="InterPro" id="IPR051447">
    <property type="entry name" value="Lipoprotein-release_system"/>
</dbReference>
<keyword evidence="5 7" id="KW-1133">Transmembrane helix</keyword>